<evidence type="ECO:0000313" key="4">
    <source>
        <dbReference type="Proteomes" id="UP000184287"/>
    </source>
</evidence>
<sequence length="389" mass="43431">MNQKLPYLLNQYLNDKCSDRELAEFYVLVDDPANNMELSDLLDDAISTSTDEKQLSANQESELLQYIFEYKELAAPGYKPVRGWDYRSWSAAAVLFLTLCTGLYYFKSKGPEQQREQAAAEISVGGNKAILTLADGSVIDLHSAHRGKLTEVSGVKISKTAEGQLLYQISDASLVKSSLNTMSTPRGGQYMLSLPDGTKVWLNSASSLKFPTTFSGLNERNVQLSGEAYFEVAKLKTPFVVTTDKQRVEVLGTHFNINAYLDEGYTKTTLLEGSISVSSLKTGAVMMLHPGQESLLKPTGLSVQNADIDKNTDWKNGIFMFKNESLEEIMRRVSRWYDVTVVYEQAAPRQETFSGIVSRYDNVNKVLRRLELTGEVSFKIQGKKIIVSK</sequence>
<evidence type="ECO:0000259" key="1">
    <source>
        <dbReference type="Pfam" id="PF04773"/>
    </source>
</evidence>
<dbReference type="GO" id="GO:0016989">
    <property type="term" value="F:sigma factor antagonist activity"/>
    <property type="evidence" value="ECO:0007669"/>
    <property type="project" value="TreeGrafter"/>
</dbReference>
<dbReference type="EMBL" id="FQUQ01000009">
    <property type="protein sequence ID" value="SHH00371.1"/>
    <property type="molecule type" value="Genomic_DNA"/>
</dbReference>
<dbReference type="PANTHER" id="PTHR30273:SF2">
    <property type="entry name" value="PROTEIN FECR"/>
    <property type="match status" value="1"/>
</dbReference>
<dbReference type="OrthoDB" id="1099963at2"/>
<organism evidence="3 4">
    <name type="scientific">Pedobacter caeni</name>
    <dbReference type="NCBI Taxonomy" id="288992"/>
    <lineage>
        <taxon>Bacteria</taxon>
        <taxon>Pseudomonadati</taxon>
        <taxon>Bacteroidota</taxon>
        <taxon>Sphingobacteriia</taxon>
        <taxon>Sphingobacteriales</taxon>
        <taxon>Sphingobacteriaceae</taxon>
        <taxon>Pedobacter</taxon>
    </lineage>
</organism>
<dbReference type="STRING" id="288992.SAMN04488522_109129"/>
<dbReference type="InterPro" id="IPR006860">
    <property type="entry name" value="FecR"/>
</dbReference>
<proteinExistence type="predicted"/>
<dbReference type="Gene3D" id="2.60.120.1440">
    <property type="match status" value="1"/>
</dbReference>
<dbReference type="Pfam" id="PF16344">
    <property type="entry name" value="FecR_C"/>
    <property type="match status" value="1"/>
</dbReference>
<dbReference type="Proteomes" id="UP000184287">
    <property type="component" value="Unassembled WGS sequence"/>
</dbReference>
<evidence type="ECO:0000259" key="2">
    <source>
        <dbReference type="Pfam" id="PF16344"/>
    </source>
</evidence>
<dbReference type="Gene3D" id="3.55.50.30">
    <property type="match status" value="1"/>
</dbReference>
<evidence type="ECO:0000313" key="3">
    <source>
        <dbReference type="EMBL" id="SHH00371.1"/>
    </source>
</evidence>
<dbReference type="PANTHER" id="PTHR30273">
    <property type="entry name" value="PERIPLASMIC SIGNAL SENSOR AND SIGMA FACTOR ACTIVATOR FECR-RELATED"/>
    <property type="match status" value="1"/>
</dbReference>
<dbReference type="AlphaFoldDB" id="A0A1M5PF49"/>
<dbReference type="InterPro" id="IPR032508">
    <property type="entry name" value="FecR_C"/>
</dbReference>
<dbReference type="InterPro" id="IPR012373">
    <property type="entry name" value="Ferrdict_sens_TM"/>
</dbReference>
<protein>
    <submittedName>
        <fullName evidence="3">FecR family protein</fullName>
    </submittedName>
</protein>
<feature type="domain" description="Protein FecR C-terminal" evidence="2">
    <location>
        <begin position="319"/>
        <end position="387"/>
    </location>
</feature>
<dbReference type="RefSeq" id="WP_073238786.1">
    <property type="nucleotide sequence ID" value="NZ_FQUQ01000009.1"/>
</dbReference>
<gene>
    <name evidence="3" type="ORF">SAMN04488522_109129</name>
</gene>
<dbReference type="Pfam" id="PF04773">
    <property type="entry name" value="FecR"/>
    <property type="match status" value="1"/>
</dbReference>
<feature type="domain" description="FecR protein" evidence="1">
    <location>
        <begin position="181"/>
        <end position="275"/>
    </location>
</feature>
<accession>A0A1M5PF49</accession>
<reference evidence="4" key="1">
    <citation type="submission" date="2016-11" db="EMBL/GenBank/DDBJ databases">
        <authorList>
            <person name="Varghese N."/>
            <person name="Submissions S."/>
        </authorList>
    </citation>
    <scope>NUCLEOTIDE SEQUENCE [LARGE SCALE GENOMIC DNA]</scope>
    <source>
        <strain evidence="4">DSM 16990</strain>
    </source>
</reference>
<name>A0A1M5PF49_9SPHI</name>
<keyword evidence="4" id="KW-1185">Reference proteome</keyword>